<feature type="compositionally biased region" description="Basic and acidic residues" evidence="1">
    <location>
        <begin position="151"/>
        <end position="165"/>
    </location>
</feature>
<evidence type="ECO:0000313" key="2">
    <source>
        <dbReference type="EMBL" id="CAG8623545.1"/>
    </source>
</evidence>
<feature type="region of interest" description="Disordered" evidence="1">
    <location>
        <begin position="32"/>
        <end position="69"/>
    </location>
</feature>
<accession>A0A9N9GT43</accession>
<dbReference type="Proteomes" id="UP000789831">
    <property type="component" value="Unassembled WGS sequence"/>
</dbReference>
<evidence type="ECO:0000256" key="1">
    <source>
        <dbReference type="SAM" id="MobiDB-lite"/>
    </source>
</evidence>
<feature type="region of interest" description="Disordered" evidence="1">
    <location>
        <begin position="99"/>
        <end position="278"/>
    </location>
</feature>
<feature type="compositionally biased region" description="Basic and acidic residues" evidence="1">
    <location>
        <begin position="251"/>
        <end position="261"/>
    </location>
</feature>
<feature type="compositionally biased region" description="Basic residues" evidence="1">
    <location>
        <begin position="230"/>
        <end position="249"/>
    </location>
</feature>
<keyword evidence="3" id="KW-1185">Reference proteome</keyword>
<comment type="caution">
    <text evidence="2">The sequence shown here is derived from an EMBL/GenBank/DDBJ whole genome shotgun (WGS) entry which is preliminary data.</text>
</comment>
<feature type="compositionally biased region" description="Basic residues" evidence="1">
    <location>
        <begin position="195"/>
        <end position="216"/>
    </location>
</feature>
<feature type="compositionally biased region" description="Polar residues" evidence="1">
    <location>
        <begin position="32"/>
        <end position="45"/>
    </location>
</feature>
<evidence type="ECO:0000313" key="3">
    <source>
        <dbReference type="Proteomes" id="UP000789831"/>
    </source>
</evidence>
<protein>
    <submittedName>
        <fullName evidence="2">4422_t:CDS:1</fullName>
    </submittedName>
</protein>
<feature type="compositionally biased region" description="Basic residues" evidence="1">
    <location>
        <begin position="166"/>
        <end position="182"/>
    </location>
</feature>
<organism evidence="2 3">
    <name type="scientific">Ambispora gerdemannii</name>
    <dbReference type="NCBI Taxonomy" id="144530"/>
    <lineage>
        <taxon>Eukaryota</taxon>
        <taxon>Fungi</taxon>
        <taxon>Fungi incertae sedis</taxon>
        <taxon>Mucoromycota</taxon>
        <taxon>Glomeromycotina</taxon>
        <taxon>Glomeromycetes</taxon>
        <taxon>Archaeosporales</taxon>
        <taxon>Ambisporaceae</taxon>
        <taxon>Ambispora</taxon>
    </lineage>
</organism>
<reference evidence="2" key="1">
    <citation type="submission" date="2021-06" db="EMBL/GenBank/DDBJ databases">
        <authorList>
            <person name="Kallberg Y."/>
            <person name="Tangrot J."/>
            <person name="Rosling A."/>
        </authorList>
    </citation>
    <scope>NUCLEOTIDE SEQUENCE</scope>
    <source>
        <strain evidence="2">MT106</strain>
    </source>
</reference>
<dbReference type="OrthoDB" id="2162316at2759"/>
<feature type="compositionally biased region" description="Basic and acidic residues" evidence="1">
    <location>
        <begin position="129"/>
        <end position="144"/>
    </location>
</feature>
<feature type="non-terminal residue" evidence="2">
    <location>
        <position position="278"/>
    </location>
</feature>
<dbReference type="EMBL" id="CAJVPL010002971">
    <property type="protein sequence ID" value="CAG8623545.1"/>
    <property type="molecule type" value="Genomic_DNA"/>
</dbReference>
<gene>
    <name evidence="2" type="ORF">AGERDE_LOCUS10174</name>
</gene>
<dbReference type="AlphaFoldDB" id="A0A9N9GT43"/>
<feature type="compositionally biased region" description="Polar residues" evidence="1">
    <location>
        <begin position="53"/>
        <end position="62"/>
    </location>
</feature>
<name>A0A9N9GT43_9GLOM</name>
<proteinExistence type="predicted"/>
<sequence>YTATALAGSTRKISRMTRVSTISNMNNIEQHDQYSSNGFTESKVVSTKGRPSGVTNRQGTNSIRRDSSRFEDEFRKLKSDGPQFSELDLIKYRKQLDEDREARLSTTGLATSSKKKNPSSTPSRSGSPYRDHRQRYSSEESGEIREEENNDERGSSQNQREEHESKRKRHSKEKHHHSRQKRKYSESEADDNDKHSHHSHKRRSRHKVRHDVKRRSSGSEEEESDDEKPRKRHHHHHGRHSHKKPHLKQKIQAEEQHRGDTPVRLSEYLKHGSSSSDE</sequence>